<name>A0A0G0JSW0_9BACT</name>
<proteinExistence type="predicted"/>
<dbReference type="EMBL" id="LBTN01000024">
    <property type="protein sequence ID" value="KKQ40039.1"/>
    <property type="molecule type" value="Genomic_DNA"/>
</dbReference>
<reference evidence="2 3" key="1">
    <citation type="journal article" date="2015" name="Nature">
        <title>rRNA introns, odd ribosomes, and small enigmatic genomes across a large radiation of phyla.</title>
        <authorList>
            <person name="Brown C.T."/>
            <person name="Hug L.A."/>
            <person name="Thomas B.C."/>
            <person name="Sharon I."/>
            <person name="Castelle C.J."/>
            <person name="Singh A."/>
            <person name="Wilkins M.J."/>
            <person name="Williams K.H."/>
            <person name="Banfield J.F."/>
        </authorList>
    </citation>
    <scope>NUCLEOTIDE SEQUENCE [LARGE SCALE GENOMIC DNA]</scope>
</reference>
<comment type="caution">
    <text evidence="2">The sequence shown here is derived from an EMBL/GenBank/DDBJ whole genome shotgun (WGS) entry which is preliminary data.</text>
</comment>
<evidence type="ECO:0000313" key="3">
    <source>
        <dbReference type="Proteomes" id="UP000034333"/>
    </source>
</evidence>
<dbReference type="InterPro" id="IPR002733">
    <property type="entry name" value="AMMECR1_domain"/>
</dbReference>
<organism evidence="2 3">
    <name type="scientific">Candidatus Magasanikbacteria bacterium GW2011_GWA2_37_8</name>
    <dbReference type="NCBI Taxonomy" id="1619036"/>
    <lineage>
        <taxon>Bacteria</taxon>
        <taxon>Candidatus Magasanikiibacteriota</taxon>
    </lineage>
</organism>
<protein>
    <recommendedName>
        <fullName evidence="1">AMMECR1 domain-containing protein</fullName>
    </recommendedName>
</protein>
<accession>A0A0G0JSW0</accession>
<dbReference type="PANTHER" id="PTHR13016:SF0">
    <property type="entry name" value="AMME SYNDROME CANDIDATE GENE 1 PROTEIN"/>
    <property type="match status" value="1"/>
</dbReference>
<feature type="domain" description="AMMECR1" evidence="1">
    <location>
        <begin position="5"/>
        <end position="184"/>
    </location>
</feature>
<dbReference type="Pfam" id="PF01871">
    <property type="entry name" value="AMMECR1"/>
    <property type="match status" value="1"/>
</dbReference>
<dbReference type="PANTHER" id="PTHR13016">
    <property type="entry name" value="AMMECR1 HOMOLOG"/>
    <property type="match status" value="1"/>
</dbReference>
<dbReference type="AlphaFoldDB" id="A0A0G0JSW0"/>
<dbReference type="PROSITE" id="PS51112">
    <property type="entry name" value="AMMECR1"/>
    <property type="match status" value="1"/>
</dbReference>
<dbReference type="SUPFAM" id="SSF143447">
    <property type="entry name" value="AMMECR1-like"/>
    <property type="match status" value="1"/>
</dbReference>
<dbReference type="NCBIfam" id="TIGR04335">
    <property type="entry name" value="AmmeMemoSam_A"/>
    <property type="match status" value="1"/>
</dbReference>
<dbReference type="STRING" id="1619036.US58_C0024G0010"/>
<dbReference type="Gene3D" id="3.30.1490.150">
    <property type="entry name" value="Hypothetical protein ph0010, domain 2"/>
    <property type="match status" value="1"/>
</dbReference>
<dbReference type="InterPro" id="IPR027485">
    <property type="entry name" value="AMMECR1_N"/>
</dbReference>
<dbReference type="Gene3D" id="3.30.700.20">
    <property type="entry name" value="Hypothetical protein ph0010, domain 1"/>
    <property type="match status" value="1"/>
</dbReference>
<dbReference type="InterPro" id="IPR036071">
    <property type="entry name" value="AMMECR1_dom_sf"/>
</dbReference>
<dbReference type="Proteomes" id="UP000034333">
    <property type="component" value="Unassembled WGS sequence"/>
</dbReference>
<dbReference type="InterPro" id="IPR027623">
    <property type="entry name" value="AmmeMemoSam_A"/>
</dbReference>
<evidence type="ECO:0000313" key="2">
    <source>
        <dbReference type="EMBL" id="KKQ40039.1"/>
    </source>
</evidence>
<dbReference type="NCBIfam" id="TIGR00296">
    <property type="entry name" value="TIGR00296 family protein"/>
    <property type="match status" value="1"/>
</dbReference>
<evidence type="ECO:0000259" key="1">
    <source>
        <dbReference type="PROSITE" id="PS51112"/>
    </source>
</evidence>
<gene>
    <name evidence="2" type="ORF">US58_C0024G0010</name>
</gene>
<dbReference type="InterPro" id="IPR023473">
    <property type="entry name" value="AMMECR1"/>
</dbReference>
<sequence length="184" mass="20692">MFTPQEKQYIQDLAYQSISHYFANGSPLEAPESNPSENLYKPGACFVTLTINGELRGCIGHTIPTQPLYLDIVENAFASAFSDIRFPPLSFEEFKQTEIEVSVLTEPKLLSFSSSEDFLNQLRPNIDGVIIQKGDNGATYLPQVWEDLPDKEEFLSSLCEKAGLLSDEWKSEGMKVLVYQVEKV</sequence>